<accession>A0A8X6VFJ9</accession>
<dbReference type="AlphaFoldDB" id="A0A8X6VFJ9"/>
<sequence>MDDNARSHRTLPVEELLESEDITRMDWSAYSPDLNPIEHVVSLQTDHLIETSAHAPQRSMIKYTGMDTLRPGPHWLYRH</sequence>
<dbReference type="Gene3D" id="3.30.420.10">
    <property type="entry name" value="Ribonuclease H-like superfamily/Ribonuclease H"/>
    <property type="match status" value="1"/>
</dbReference>
<name>A0A8X6VFJ9_TRICX</name>
<organism evidence="1 2">
    <name type="scientific">Trichonephila clavipes</name>
    <name type="common">Golden silk orbweaver</name>
    <name type="synonym">Nephila clavipes</name>
    <dbReference type="NCBI Taxonomy" id="2585209"/>
    <lineage>
        <taxon>Eukaryota</taxon>
        <taxon>Metazoa</taxon>
        <taxon>Ecdysozoa</taxon>
        <taxon>Arthropoda</taxon>
        <taxon>Chelicerata</taxon>
        <taxon>Arachnida</taxon>
        <taxon>Araneae</taxon>
        <taxon>Araneomorphae</taxon>
        <taxon>Entelegynae</taxon>
        <taxon>Araneoidea</taxon>
        <taxon>Nephilidae</taxon>
        <taxon>Trichonephila</taxon>
    </lineage>
</organism>
<protein>
    <recommendedName>
        <fullName evidence="3">Tc1-like transposase DDE domain-containing protein</fullName>
    </recommendedName>
</protein>
<dbReference type="GO" id="GO:0003676">
    <property type="term" value="F:nucleic acid binding"/>
    <property type="evidence" value="ECO:0007669"/>
    <property type="project" value="InterPro"/>
</dbReference>
<gene>
    <name evidence="1" type="ORF">TNCV_3863571</name>
</gene>
<evidence type="ECO:0008006" key="3">
    <source>
        <dbReference type="Google" id="ProtNLM"/>
    </source>
</evidence>
<reference evidence="1" key="1">
    <citation type="submission" date="2020-08" db="EMBL/GenBank/DDBJ databases">
        <title>Multicomponent nature underlies the extraordinary mechanical properties of spider dragline silk.</title>
        <authorList>
            <person name="Kono N."/>
            <person name="Nakamura H."/>
            <person name="Mori M."/>
            <person name="Yoshida Y."/>
            <person name="Ohtoshi R."/>
            <person name="Malay A.D."/>
            <person name="Moran D.A.P."/>
            <person name="Tomita M."/>
            <person name="Numata K."/>
            <person name="Arakawa K."/>
        </authorList>
    </citation>
    <scope>NUCLEOTIDE SEQUENCE</scope>
</reference>
<proteinExistence type="predicted"/>
<evidence type="ECO:0000313" key="1">
    <source>
        <dbReference type="EMBL" id="GFY06053.1"/>
    </source>
</evidence>
<dbReference type="Proteomes" id="UP000887159">
    <property type="component" value="Unassembled WGS sequence"/>
</dbReference>
<dbReference type="InterPro" id="IPR036397">
    <property type="entry name" value="RNaseH_sf"/>
</dbReference>
<evidence type="ECO:0000313" key="2">
    <source>
        <dbReference type="Proteomes" id="UP000887159"/>
    </source>
</evidence>
<dbReference type="EMBL" id="BMAU01021256">
    <property type="protein sequence ID" value="GFY06053.1"/>
    <property type="molecule type" value="Genomic_DNA"/>
</dbReference>
<keyword evidence="2" id="KW-1185">Reference proteome</keyword>
<comment type="caution">
    <text evidence="1">The sequence shown here is derived from an EMBL/GenBank/DDBJ whole genome shotgun (WGS) entry which is preliminary data.</text>
</comment>